<accession>A0A7Y0AZZ2</accession>
<comment type="caution">
    <text evidence="2">The sequence shown here is derived from an EMBL/GenBank/DDBJ whole genome shotgun (WGS) entry which is preliminary data.</text>
</comment>
<dbReference type="InterPro" id="IPR006175">
    <property type="entry name" value="YjgF/YER057c/UK114"/>
</dbReference>
<dbReference type="GO" id="GO:0005829">
    <property type="term" value="C:cytosol"/>
    <property type="evidence" value="ECO:0007669"/>
    <property type="project" value="TreeGrafter"/>
</dbReference>
<gene>
    <name evidence="2" type="ORF">HHL25_20350</name>
</gene>
<dbReference type="CDD" id="cd00448">
    <property type="entry name" value="YjgF_YER057c_UK114_family"/>
    <property type="match status" value="1"/>
</dbReference>
<reference evidence="2 3" key="1">
    <citation type="submission" date="2020-04" db="EMBL/GenBank/DDBJ databases">
        <title>Rhizobium sp. S-51 isolated from soil.</title>
        <authorList>
            <person name="Dahal R.H."/>
        </authorList>
    </citation>
    <scope>NUCLEOTIDE SEQUENCE [LARGE SCALE GENOMIC DNA]</scope>
    <source>
        <strain evidence="2 3">S-51</strain>
    </source>
</reference>
<dbReference type="PANTHER" id="PTHR11803:SF58">
    <property type="entry name" value="PROTEIN HMF1-RELATED"/>
    <property type="match status" value="1"/>
</dbReference>
<dbReference type="Pfam" id="PF01042">
    <property type="entry name" value="Ribonuc_L-PSP"/>
    <property type="match status" value="1"/>
</dbReference>
<proteinExistence type="inferred from homology"/>
<dbReference type="PANTHER" id="PTHR11803">
    <property type="entry name" value="2-IMINOBUTANOATE/2-IMINOPROPANOATE DEAMINASE RIDA"/>
    <property type="match status" value="1"/>
</dbReference>
<dbReference type="RefSeq" id="WP_169595063.1">
    <property type="nucleotide sequence ID" value="NZ_JABBGK010000006.1"/>
</dbReference>
<dbReference type="Proteomes" id="UP000541470">
    <property type="component" value="Unassembled WGS sequence"/>
</dbReference>
<dbReference type="SUPFAM" id="SSF55298">
    <property type="entry name" value="YjgF-like"/>
    <property type="match status" value="1"/>
</dbReference>
<keyword evidence="3" id="KW-1185">Reference proteome</keyword>
<comment type="similarity">
    <text evidence="1">Belongs to the RutC family.</text>
</comment>
<dbReference type="EMBL" id="JABBGK010000006">
    <property type="protein sequence ID" value="NML76490.1"/>
    <property type="molecule type" value="Genomic_DNA"/>
</dbReference>
<name>A0A7Y0AZZ2_9HYPH</name>
<organism evidence="2 3">
    <name type="scientific">Rhizobium terricola</name>
    <dbReference type="NCBI Taxonomy" id="2728849"/>
    <lineage>
        <taxon>Bacteria</taxon>
        <taxon>Pseudomonadati</taxon>
        <taxon>Pseudomonadota</taxon>
        <taxon>Alphaproteobacteria</taxon>
        <taxon>Hyphomicrobiales</taxon>
        <taxon>Rhizobiaceae</taxon>
        <taxon>Rhizobium/Agrobacterium group</taxon>
        <taxon>Rhizobium</taxon>
    </lineage>
</organism>
<evidence type="ECO:0000256" key="1">
    <source>
        <dbReference type="ARBA" id="ARBA00010552"/>
    </source>
</evidence>
<sequence>MAQTLHRLNPPTLPDAGALGYSQITTMEPGRLAFVSGQVAWQADGGPVPADLGEQTRLVCVNAKAALDAIGATPRDIALVRVYVTDLTPERVGEAMTHLGAFFDGAQPSLTGIGVAALAGPDLQIEMEMTVRLPD</sequence>
<evidence type="ECO:0000313" key="2">
    <source>
        <dbReference type="EMBL" id="NML76490.1"/>
    </source>
</evidence>
<dbReference type="GO" id="GO:0019239">
    <property type="term" value="F:deaminase activity"/>
    <property type="evidence" value="ECO:0007669"/>
    <property type="project" value="TreeGrafter"/>
</dbReference>
<protein>
    <submittedName>
        <fullName evidence="2">RidA family protein</fullName>
    </submittedName>
</protein>
<dbReference type="Gene3D" id="3.30.1330.40">
    <property type="entry name" value="RutC-like"/>
    <property type="match status" value="1"/>
</dbReference>
<dbReference type="AlphaFoldDB" id="A0A7Y0AZZ2"/>
<evidence type="ECO:0000313" key="3">
    <source>
        <dbReference type="Proteomes" id="UP000541470"/>
    </source>
</evidence>
<dbReference type="InterPro" id="IPR035959">
    <property type="entry name" value="RutC-like_sf"/>
</dbReference>